<dbReference type="Gene3D" id="1.20.5.1930">
    <property type="match status" value="1"/>
</dbReference>
<evidence type="ECO:0000256" key="8">
    <source>
        <dbReference type="ARBA" id="ARBA00023012"/>
    </source>
</evidence>
<evidence type="ECO:0000313" key="12">
    <source>
        <dbReference type="EMBL" id="MFC7330983.1"/>
    </source>
</evidence>
<evidence type="ECO:0000256" key="4">
    <source>
        <dbReference type="ARBA" id="ARBA00022679"/>
    </source>
</evidence>
<proteinExistence type="predicted"/>
<dbReference type="EC" id="2.7.13.3" evidence="2"/>
<keyword evidence="13" id="KW-1185">Reference proteome</keyword>
<dbReference type="InterPro" id="IPR050482">
    <property type="entry name" value="Sensor_HK_TwoCompSys"/>
</dbReference>
<feature type="transmembrane region" description="Helical" evidence="10">
    <location>
        <begin position="126"/>
        <end position="147"/>
    </location>
</feature>
<sequence>MEDPQATRPPRRSVRDWAADGALFLFAVLFGLAEFGDGSLPGVLGGADVVAGVLGCAGVWVRRRWPVGFALVVTLLSAFSATVSGAAVVGMFTVAVHRPARVTAAIGALGLLLVPPYAVIHYDDQSFVVVVTLLAGAIYLAAIGWGLSIRNRRQLLQSLRLRAERADEEARLRAEQAQLRAREQLAREMHDVLGHRLSLLSVHAGALEFRPDAPAEEVARAAGVIRQSAHQALQDLREVIGVLRAPVGELPSPRLADLPELVAESRRAGMRVEVAVEVAEDTVPGAAARTVYRIVQEGLTNARKHAPGAGVAVTVDGGPGAGLTVEVRNSRPDGPPGAGQVRGQGLVGLAERAALTGGRLEYGRTADGGFRVAAWLPWPA</sequence>
<dbReference type="PANTHER" id="PTHR24421">
    <property type="entry name" value="NITRATE/NITRITE SENSOR PROTEIN NARX-RELATED"/>
    <property type="match status" value="1"/>
</dbReference>
<name>A0ABW2KNQ0_9ACTN</name>
<keyword evidence="10" id="KW-0472">Membrane</keyword>
<dbReference type="SUPFAM" id="SSF55874">
    <property type="entry name" value="ATPase domain of HSP90 chaperone/DNA topoisomerase II/histidine kinase"/>
    <property type="match status" value="1"/>
</dbReference>
<evidence type="ECO:0000256" key="7">
    <source>
        <dbReference type="ARBA" id="ARBA00022840"/>
    </source>
</evidence>
<protein>
    <recommendedName>
        <fullName evidence="2">histidine kinase</fullName>
        <ecNumber evidence="2">2.7.13.3</ecNumber>
    </recommendedName>
</protein>
<evidence type="ECO:0000256" key="10">
    <source>
        <dbReference type="SAM" id="Phobius"/>
    </source>
</evidence>
<organism evidence="12 13">
    <name type="scientific">Marinactinospora rubrisoli</name>
    <dbReference type="NCBI Taxonomy" id="2715399"/>
    <lineage>
        <taxon>Bacteria</taxon>
        <taxon>Bacillati</taxon>
        <taxon>Actinomycetota</taxon>
        <taxon>Actinomycetes</taxon>
        <taxon>Streptosporangiales</taxon>
        <taxon>Nocardiopsidaceae</taxon>
        <taxon>Marinactinospora</taxon>
    </lineage>
</organism>
<dbReference type="Proteomes" id="UP001596540">
    <property type="component" value="Unassembled WGS sequence"/>
</dbReference>
<dbReference type="PANTHER" id="PTHR24421:SF10">
    <property type="entry name" value="NITRATE_NITRITE SENSOR PROTEIN NARQ"/>
    <property type="match status" value="1"/>
</dbReference>
<reference evidence="13" key="1">
    <citation type="journal article" date="2019" name="Int. J. Syst. Evol. Microbiol.">
        <title>The Global Catalogue of Microorganisms (GCM) 10K type strain sequencing project: providing services to taxonomists for standard genome sequencing and annotation.</title>
        <authorList>
            <consortium name="The Broad Institute Genomics Platform"/>
            <consortium name="The Broad Institute Genome Sequencing Center for Infectious Disease"/>
            <person name="Wu L."/>
            <person name="Ma J."/>
        </authorList>
    </citation>
    <scope>NUCLEOTIDE SEQUENCE [LARGE SCALE GENOMIC DNA]</scope>
    <source>
        <strain evidence="13">CGMCC 4.7382</strain>
    </source>
</reference>
<keyword evidence="6 12" id="KW-0418">Kinase</keyword>
<keyword evidence="10" id="KW-0812">Transmembrane</keyword>
<feature type="transmembrane region" description="Helical" evidence="10">
    <location>
        <begin position="17"/>
        <end position="35"/>
    </location>
</feature>
<evidence type="ECO:0000256" key="6">
    <source>
        <dbReference type="ARBA" id="ARBA00022777"/>
    </source>
</evidence>
<feature type="coiled-coil region" evidence="9">
    <location>
        <begin position="149"/>
        <end position="178"/>
    </location>
</feature>
<comment type="caution">
    <text evidence="12">The sequence shown here is derived from an EMBL/GenBank/DDBJ whole genome shotgun (WGS) entry which is preliminary data.</text>
</comment>
<feature type="transmembrane region" description="Helical" evidence="10">
    <location>
        <begin position="102"/>
        <end position="120"/>
    </location>
</feature>
<keyword evidence="10" id="KW-1133">Transmembrane helix</keyword>
<dbReference type="Pfam" id="PF07730">
    <property type="entry name" value="HisKA_3"/>
    <property type="match status" value="1"/>
</dbReference>
<dbReference type="EMBL" id="JBHTBH010000015">
    <property type="protein sequence ID" value="MFC7330983.1"/>
    <property type="molecule type" value="Genomic_DNA"/>
</dbReference>
<dbReference type="CDD" id="cd16917">
    <property type="entry name" value="HATPase_UhpB-NarQ-NarX-like"/>
    <property type="match status" value="1"/>
</dbReference>
<feature type="transmembrane region" description="Helical" evidence="10">
    <location>
        <begin position="67"/>
        <end position="95"/>
    </location>
</feature>
<keyword evidence="3" id="KW-0597">Phosphoprotein</keyword>
<keyword evidence="7" id="KW-0067">ATP-binding</keyword>
<keyword evidence="9" id="KW-0175">Coiled coil</keyword>
<dbReference type="RefSeq" id="WP_379873623.1">
    <property type="nucleotide sequence ID" value="NZ_JBHTBH010000015.1"/>
</dbReference>
<evidence type="ECO:0000256" key="2">
    <source>
        <dbReference type="ARBA" id="ARBA00012438"/>
    </source>
</evidence>
<dbReference type="InterPro" id="IPR011712">
    <property type="entry name" value="Sig_transdc_His_kin_sub3_dim/P"/>
</dbReference>
<keyword evidence="8" id="KW-0902">Two-component regulatory system</keyword>
<evidence type="ECO:0000256" key="9">
    <source>
        <dbReference type="SAM" id="Coils"/>
    </source>
</evidence>
<keyword evidence="5" id="KW-0547">Nucleotide-binding</keyword>
<dbReference type="GO" id="GO:0016301">
    <property type="term" value="F:kinase activity"/>
    <property type="evidence" value="ECO:0007669"/>
    <property type="project" value="UniProtKB-KW"/>
</dbReference>
<evidence type="ECO:0000259" key="11">
    <source>
        <dbReference type="Pfam" id="PF07730"/>
    </source>
</evidence>
<dbReference type="Gene3D" id="3.30.565.10">
    <property type="entry name" value="Histidine kinase-like ATPase, C-terminal domain"/>
    <property type="match status" value="1"/>
</dbReference>
<comment type="catalytic activity">
    <reaction evidence="1">
        <text>ATP + protein L-histidine = ADP + protein N-phospho-L-histidine.</text>
        <dbReference type="EC" id="2.7.13.3"/>
    </reaction>
</comment>
<dbReference type="InterPro" id="IPR036890">
    <property type="entry name" value="HATPase_C_sf"/>
</dbReference>
<accession>A0ABW2KNQ0</accession>
<feature type="domain" description="Signal transduction histidine kinase subgroup 3 dimerisation and phosphoacceptor" evidence="11">
    <location>
        <begin position="182"/>
        <end position="246"/>
    </location>
</feature>
<keyword evidence="4" id="KW-0808">Transferase</keyword>
<feature type="transmembrane region" description="Helical" evidence="10">
    <location>
        <begin position="42"/>
        <end position="61"/>
    </location>
</feature>
<evidence type="ECO:0000313" key="13">
    <source>
        <dbReference type="Proteomes" id="UP001596540"/>
    </source>
</evidence>
<gene>
    <name evidence="12" type="ORF">ACFQRF_24920</name>
</gene>
<evidence type="ECO:0000256" key="1">
    <source>
        <dbReference type="ARBA" id="ARBA00000085"/>
    </source>
</evidence>
<evidence type="ECO:0000256" key="3">
    <source>
        <dbReference type="ARBA" id="ARBA00022553"/>
    </source>
</evidence>
<evidence type="ECO:0000256" key="5">
    <source>
        <dbReference type="ARBA" id="ARBA00022741"/>
    </source>
</evidence>